<keyword evidence="4" id="KW-0804">Transcription</keyword>
<dbReference type="SMART" id="SM00432">
    <property type="entry name" value="MADS"/>
    <property type="match status" value="1"/>
</dbReference>
<dbReference type="Proteomes" id="UP001234989">
    <property type="component" value="Chromosome 1"/>
</dbReference>
<dbReference type="InterPro" id="IPR002100">
    <property type="entry name" value="TF_MADSbox"/>
</dbReference>
<dbReference type="Gene3D" id="3.40.1810.10">
    <property type="entry name" value="Transcription factor, MADS-box"/>
    <property type="match status" value="1"/>
</dbReference>
<dbReference type="SUPFAM" id="SSF55455">
    <property type="entry name" value="SRF-like"/>
    <property type="match status" value="1"/>
</dbReference>
<keyword evidence="3" id="KW-0238">DNA-binding</keyword>
<dbReference type="Pfam" id="PF00319">
    <property type="entry name" value="SRF-TF"/>
    <property type="match status" value="1"/>
</dbReference>
<evidence type="ECO:0000256" key="1">
    <source>
        <dbReference type="ARBA" id="ARBA00004123"/>
    </source>
</evidence>
<dbReference type="GO" id="GO:0005634">
    <property type="term" value="C:nucleus"/>
    <property type="evidence" value="ECO:0007669"/>
    <property type="project" value="UniProtKB-SubCell"/>
</dbReference>
<dbReference type="GO" id="GO:0003677">
    <property type="term" value="F:DNA binding"/>
    <property type="evidence" value="ECO:0007669"/>
    <property type="project" value="UniProtKB-KW"/>
</dbReference>
<keyword evidence="9" id="KW-1185">Reference proteome</keyword>
<keyword evidence="6" id="KW-0175">Coiled coil</keyword>
<keyword evidence="5" id="KW-0539">Nucleus</keyword>
<dbReference type="GO" id="GO:0046983">
    <property type="term" value="F:protein dimerization activity"/>
    <property type="evidence" value="ECO:0007669"/>
    <property type="project" value="InterPro"/>
</dbReference>
<protein>
    <recommendedName>
        <fullName evidence="7">MADS-box domain-containing protein</fullName>
    </recommendedName>
</protein>
<evidence type="ECO:0000256" key="5">
    <source>
        <dbReference type="ARBA" id="ARBA00023242"/>
    </source>
</evidence>
<name>A0AAF0TDW2_SOLVR</name>
<evidence type="ECO:0000256" key="4">
    <source>
        <dbReference type="ARBA" id="ARBA00023163"/>
    </source>
</evidence>
<evidence type="ECO:0000256" key="3">
    <source>
        <dbReference type="ARBA" id="ARBA00023125"/>
    </source>
</evidence>
<evidence type="ECO:0000313" key="9">
    <source>
        <dbReference type="Proteomes" id="UP001234989"/>
    </source>
</evidence>
<evidence type="ECO:0000256" key="6">
    <source>
        <dbReference type="SAM" id="Coils"/>
    </source>
</evidence>
<proteinExistence type="predicted"/>
<keyword evidence="2" id="KW-0805">Transcription regulation</keyword>
<dbReference type="InterPro" id="IPR036879">
    <property type="entry name" value="TF_MADSbox_sf"/>
</dbReference>
<dbReference type="PRINTS" id="PR00404">
    <property type="entry name" value="MADSDOMAIN"/>
</dbReference>
<dbReference type="CDD" id="cd00120">
    <property type="entry name" value="MADS"/>
    <property type="match status" value="1"/>
</dbReference>
<feature type="coiled-coil region" evidence="6">
    <location>
        <begin position="87"/>
        <end position="114"/>
    </location>
</feature>
<sequence>MVRKKVKLAFIENNTERRVSYRKRQKGFLTKARELNTLCDVELATLVNSPYHNEPEVFPNHEAATGIFTKFIDLPEEKKSKNMKTLEKITTKRIEKIEKELEKVRKENKKMEYTNQMYGLLNGEEMPNSRHPEDLNDLCYVINKKLKLINDGIKAKTHEEVLSEIPLLVSSTIPSGTNFERPIAPLNLVRDITPTSMVPLTAPLMVPSNAPAQMPQFIFPLRNPPQMVPLMDLSQVPSLLSLQRYPEMAYPILPTTMAYPMPSPMITPPIMSNLVFPPTAPQIDPLINIPSMSASVPMDNNVDGSLGIPRSPSFSELLSLNDDEIMTLLDDTSFNINVQDPNHHHNNNL</sequence>
<evidence type="ECO:0000256" key="2">
    <source>
        <dbReference type="ARBA" id="ARBA00023015"/>
    </source>
</evidence>
<dbReference type="PROSITE" id="PS50066">
    <property type="entry name" value="MADS_BOX_2"/>
    <property type="match status" value="1"/>
</dbReference>
<dbReference type="EMBL" id="CP133612">
    <property type="protein sequence ID" value="WMV09745.1"/>
    <property type="molecule type" value="Genomic_DNA"/>
</dbReference>
<comment type="subcellular location">
    <subcellularLocation>
        <location evidence="1">Nucleus</location>
    </subcellularLocation>
</comment>
<evidence type="ECO:0000313" key="8">
    <source>
        <dbReference type="EMBL" id="WMV09745.1"/>
    </source>
</evidence>
<evidence type="ECO:0000259" key="7">
    <source>
        <dbReference type="PROSITE" id="PS50066"/>
    </source>
</evidence>
<reference evidence="8" key="1">
    <citation type="submission" date="2023-08" db="EMBL/GenBank/DDBJ databases">
        <title>A de novo genome assembly of Solanum verrucosum Schlechtendal, a Mexican diploid species geographically isolated from the other diploid A-genome species in potato relatives.</title>
        <authorList>
            <person name="Hosaka K."/>
        </authorList>
    </citation>
    <scope>NUCLEOTIDE SEQUENCE</scope>
    <source>
        <tissue evidence="8">Young leaves</tissue>
    </source>
</reference>
<dbReference type="InterPro" id="IPR050142">
    <property type="entry name" value="MADS-box/MEF2_TF"/>
</dbReference>
<gene>
    <name evidence="8" type="ORF">MTR67_003130</name>
</gene>
<dbReference type="AlphaFoldDB" id="A0AAF0TDW2"/>
<accession>A0AAF0TDW2</accession>
<dbReference type="PANTHER" id="PTHR48019">
    <property type="entry name" value="SERUM RESPONSE FACTOR HOMOLOG"/>
    <property type="match status" value="1"/>
</dbReference>
<feature type="domain" description="MADS-box" evidence="7">
    <location>
        <begin position="1"/>
        <end position="49"/>
    </location>
</feature>
<organism evidence="8 9">
    <name type="scientific">Solanum verrucosum</name>
    <dbReference type="NCBI Taxonomy" id="315347"/>
    <lineage>
        <taxon>Eukaryota</taxon>
        <taxon>Viridiplantae</taxon>
        <taxon>Streptophyta</taxon>
        <taxon>Embryophyta</taxon>
        <taxon>Tracheophyta</taxon>
        <taxon>Spermatophyta</taxon>
        <taxon>Magnoliopsida</taxon>
        <taxon>eudicotyledons</taxon>
        <taxon>Gunneridae</taxon>
        <taxon>Pentapetalae</taxon>
        <taxon>asterids</taxon>
        <taxon>lamiids</taxon>
        <taxon>Solanales</taxon>
        <taxon>Solanaceae</taxon>
        <taxon>Solanoideae</taxon>
        <taxon>Solaneae</taxon>
        <taxon>Solanum</taxon>
    </lineage>
</organism>